<evidence type="ECO:0000259" key="5">
    <source>
        <dbReference type="PROSITE" id="PS50126"/>
    </source>
</evidence>
<dbReference type="GeneID" id="94431723"/>
<dbReference type="InterPro" id="IPR011488">
    <property type="entry name" value="TIF_2_asu"/>
</dbReference>
<dbReference type="Pfam" id="PF00575">
    <property type="entry name" value="S1"/>
    <property type="match status" value="1"/>
</dbReference>
<dbReference type="InterPro" id="IPR012340">
    <property type="entry name" value="NA-bd_OB-fold"/>
</dbReference>
<dbReference type="OrthoDB" id="1685042at2759"/>
<dbReference type="FunFam" id="2.40.50.140:FF:000015">
    <property type="entry name" value="Eukaryotic translation initiation factor 2 subunit alpha"/>
    <property type="match status" value="1"/>
</dbReference>
<feature type="region of interest" description="Disordered" evidence="4">
    <location>
        <begin position="1"/>
        <end position="24"/>
    </location>
</feature>
<dbReference type="InterPro" id="IPR024054">
    <property type="entry name" value="TIF2_asu_middle_sf"/>
</dbReference>
<accession>A0A2C6KMT3</accession>
<keyword evidence="3" id="KW-0648">Protein biosynthesis</keyword>
<comment type="caution">
    <text evidence="6">The sequence shown here is derived from an EMBL/GenBank/DDBJ whole genome shotgun (WGS) entry which is preliminary data.</text>
</comment>
<organism evidence="6 7">
    <name type="scientific">Cystoisospora suis</name>
    <dbReference type="NCBI Taxonomy" id="483139"/>
    <lineage>
        <taxon>Eukaryota</taxon>
        <taxon>Sar</taxon>
        <taxon>Alveolata</taxon>
        <taxon>Apicomplexa</taxon>
        <taxon>Conoidasida</taxon>
        <taxon>Coccidia</taxon>
        <taxon>Eucoccidiorida</taxon>
        <taxon>Eimeriorina</taxon>
        <taxon>Sarcocystidae</taxon>
        <taxon>Cystoisospora</taxon>
    </lineage>
</organism>
<keyword evidence="2 6" id="KW-0396">Initiation factor</keyword>
<dbReference type="InterPro" id="IPR044126">
    <property type="entry name" value="S1_IF2_alpha"/>
</dbReference>
<evidence type="ECO:0000256" key="3">
    <source>
        <dbReference type="ARBA" id="ARBA00022917"/>
    </source>
</evidence>
<dbReference type="PANTHER" id="PTHR10602">
    <property type="entry name" value="EUKARYOTIC TRANSLATION INITIATION FACTOR 2 SUBUNIT 1"/>
    <property type="match status" value="1"/>
</dbReference>
<feature type="non-terminal residue" evidence="6">
    <location>
        <position position="177"/>
    </location>
</feature>
<dbReference type="PANTHER" id="PTHR10602:SF0">
    <property type="entry name" value="EUKARYOTIC TRANSLATION INITIATION FACTOR 2 SUBUNIT 1"/>
    <property type="match status" value="1"/>
</dbReference>
<dbReference type="Proteomes" id="UP000221165">
    <property type="component" value="Unassembled WGS sequence"/>
</dbReference>
<dbReference type="GO" id="GO:0033290">
    <property type="term" value="C:eukaryotic 48S preinitiation complex"/>
    <property type="evidence" value="ECO:0007669"/>
    <property type="project" value="TreeGrafter"/>
</dbReference>
<evidence type="ECO:0000313" key="6">
    <source>
        <dbReference type="EMBL" id="PHJ17792.1"/>
    </source>
</evidence>
<gene>
    <name evidence="6" type="ORF">CSUI_008378</name>
</gene>
<proteinExistence type="inferred from homology"/>
<dbReference type="SUPFAM" id="SSF50249">
    <property type="entry name" value="Nucleic acid-binding proteins"/>
    <property type="match status" value="1"/>
</dbReference>
<dbReference type="SUPFAM" id="SSF116742">
    <property type="entry name" value="eIF2alpha middle domain-like"/>
    <property type="match status" value="1"/>
</dbReference>
<dbReference type="Gene3D" id="1.10.150.190">
    <property type="entry name" value="Translation initiation factor 2, subunit 1, domain 2"/>
    <property type="match status" value="1"/>
</dbReference>
<dbReference type="CDD" id="cd04452">
    <property type="entry name" value="S1_IF2_alpha"/>
    <property type="match status" value="1"/>
</dbReference>
<dbReference type="InterPro" id="IPR003029">
    <property type="entry name" value="S1_domain"/>
</dbReference>
<dbReference type="GO" id="GO:0003723">
    <property type="term" value="F:RNA binding"/>
    <property type="evidence" value="ECO:0007669"/>
    <property type="project" value="InterPro"/>
</dbReference>
<protein>
    <submittedName>
        <fullName evidence="6">Eukaryotic translation initiation factor 2 alpha</fullName>
    </submittedName>
</protein>
<dbReference type="PROSITE" id="PS50126">
    <property type="entry name" value="S1"/>
    <property type="match status" value="1"/>
</dbReference>
<dbReference type="GO" id="GO:0043022">
    <property type="term" value="F:ribosome binding"/>
    <property type="evidence" value="ECO:0007669"/>
    <property type="project" value="TreeGrafter"/>
</dbReference>
<reference evidence="6 7" key="1">
    <citation type="journal article" date="2017" name="Int. J. Parasitol.">
        <title>The genome of the protozoan parasite Cystoisospora suis and a reverse vaccinology approach to identify vaccine candidates.</title>
        <authorList>
            <person name="Palmieri N."/>
            <person name="Shrestha A."/>
            <person name="Ruttkowski B."/>
            <person name="Beck T."/>
            <person name="Vogl C."/>
            <person name="Tomley F."/>
            <person name="Blake D.P."/>
            <person name="Joachim A."/>
        </authorList>
    </citation>
    <scope>NUCLEOTIDE SEQUENCE [LARGE SCALE GENOMIC DNA]</scope>
    <source>
        <strain evidence="6 7">Wien I</strain>
    </source>
</reference>
<evidence type="ECO:0000256" key="4">
    <source>
        <dbReference type="SAM" id="MobiDB-lite"/>
    </source>
</evidence>
<evidence type="ECO:0000313" key="7">
    <source>
        <dbReference type="Proteomes" id="UP000221165"/>
    </source>
</evidence>
<dbReference type="GO" id="GO:0003743">
    <property type="term" value="F:translation initiation factor activity"/>
    <property type="evidence" value="ECO:0007669"/>
    <property type="project" value="UniProtKB-KW"/>
</dbReference>
<feature type="domain" description="S1 motif" evidence="5">
    <location>
        <begin position="48"/>
        <end position="119"/>
    </location>
</feature>
<sequence>MATHQDRPGALPQGGGAGAQNASGAAPVAPKVDLGDCRFYEGRFPEVDDLVMVKVNRIADLGAYVSLLEYNNMEGMILLSELSKRRFRSVNKLIRVGRHEVVMVLRVDPKKGYIDLSKRRVSPEDIVKCEEKFSKSKKVHQTVRHVAQKHNMKVDELNNSVIWPLYRKYGHALDALK</sequence>
<dbReference type="Gene3D" id="2.40.50.140">
    <property type="entry name" value="Nucleic acid-binding proteins"/>
    <property type="match status" value="1"/>
</dbReference>
<dbReference type="GO" id="GO:0005850">
    <property type="term" value="C:eukaryotic translation initiation factor 2 complex"/>
    <property type="evidence" value="ECO:0007669"/>
    <property type="project" value="TreeGrafter"/>
</dbReference>
<dbReference type="AlphaFoldDB" id="A0A2C6KMT3"/>
<dbReference type="VEuPathDB" id="ToxoDB:CSUI_008378"/>
<evidence type="ECO:0000256" key="1">
    <source>
        <dbReference type="ARBA" id="ARBA00007223"/>
    </source>
</evidence>
<keyword evidence="7" id="KW-1185">Reference proteome</keyword>
<dbReference type="SMART" id="SM00316">
    <property type="entry name" value="S1"/>
    <property type="match status" value="1"/>
</dbReference>
<dbReference type="EMBL" id="MIGC01004677">
    <property type="protein sequence ID" value="PHJ17792.1"/>
    <property type="molecule type" value="Genomic_DNA"/>
</dbReference>
<evidence type="ECO:0000256" key="2">
    <source>
        <dbReference type="ARBA" id="ARBA00022540"/>
    </source>
</evidence>
<name>A0A2C6KMT3_9APIC</name>
<comment type="similarity">
    <text evidence="1">Belongs to the eIF-2-alpha family.</text>
</comment>
<dbReference type="RefSeq" id="XP_067919506.1">
    <property type="nucleotide sequence ID" value="XM_068068512.1"/>
</dbReference>